<sequence>MKIITVKDMYEADRWTMEEAGLDEIVLMENAGAALASSIQVGEGNGRVILAGKGNNGGDAIVMARRWAEQKIPFSLWLLCPPEKLRSAPRQHLNAYVAAGHSFTVLAPDTKELLAEELNVAHLIVDGMLGIGTKGAPREPYRTILQWANHSQAIRIAIDVPSGVSEDIHQGEVFKATRTITLQAPKTTAFHPRWTSFYGQVEVVDIGLPDKAFEKVEVRRQLWGQEQVRRTYPKRAPDAHKGTAGKACVFAGSFTMPGAAVLAGKAAIRGGAGLTTIVTPKSALPLIAPSLTEATYVAASDEDGHFSGELPALGSFDAITVGPGIGRRKGSALLVDQLLEAENVPLLLDADALYHLSEDVSRLKRRGSPTILTPHPGEMAQLCGVKVQDVQTERLNLSRRFCQEYGVFLVLKGPHTVVTTPSGEQFVNHSGNAALAKGGTGDVLTGVITAFMMSHGSVQAALCNAVWLHGKVAEVLVEEKHSLTDVTASDVIDGLPSVLRTVEK</sequence>
<comment type="subunit">
    <text evidence="17">Homotetramer.</text>
</comment>
<evidence type="ECO:0000256" key="9">
    <source>
        <dbReference type="ARBA" id="ARBA00022958"/>
    </source>
</evidence>
<evidence type="ECO:0000256" key="10">
    <source>
        <dbReference type="ARBA" id="ARBA00023027"/>
    </source>
</evidence>
<comment type="catalytic activity">
    <reaction evidence="15 17 19">
        <text>(6S)-NADHX + ADP = AMP + phosphate + NADH + H(+)</text>
        <dbReference type="Rhea" id="RHEA:32223"/>
        <dbReference type="ChEBI" id="CHEBI:15378"/>
        <dbReference type="ChEBI" id="CHEBI:43474"/>
        <dbReference type="ChEBI" id="CHEBI:57945"/>
        <dbReference type="ChEBI" id="CHEBI:64074"/>
        <dbReference type="ChEBI" id="CHEBI:456215"/>
        <dbReference type="ChEBI" id="CHEBI:456216"/>
        <dbReference type="EC" id="4.2.1.136"/>
    </reaction>
</comment>
<evidence type="ECO:0000313" key="22">
    <source>
        <dbReference type="EMBL" id="TDQ36727.1"/>
    </source>
</evidence>
<evidence type="ECO:0000256" key="4">
    <source>
        <dbReference type="ARBA" id="ARBA00009524"/>
    </source>
</evidence>
<dbReference type="HAMAP" id="MF_01965">
    <property type="entry name" value="NADHX_dehydratase"/>
    <property type="match status" value="1"/>
</dbReference>
<evidence type="ECO:0000256" key="12">
    <source>
        <dbReference type="ARBA" id="ARBA00023239"/>
    </source>
</evidence>
<dbReference type="InterPro" id="IPR000631">
    <property type="entry name" value="CARKD"/>
</dbReference>
<accession>A0A4V6PWE5</accession>
<dbReference type="PIRSF" id="PIRSF017184">
    <property type="entry name" value="Nnr"/>
    <property type="match status" value="1"/>
</dbReference>
<dbReference type="GO" id="GO:0005524">
    <property type="term" value="F:ATP binding"/>
    <property type="evidence" value="ECO:0007669"/>
    <property type="project" value="UniProtKB-UniRule"/>
</dbReference>
<comment type="cofactor">
    <cofactor evidence="17">
        <name>Mg(2+)</name>
        <dbReference type="ChEBI" id="CHEBI:18420"/>
    </cofactor>
</comment>
<feature type="binding site" evidence="17">
    <location>
        <position position="442"/>
    </location>
    <ligand>
        <name>(6S)-NADPHX</name>
        <dbReference type="ChEBI" id="CHEBI:64076"/>
    </ligand>
</feature>
<dbReference type="GO" id="GO:0052855">
    <property type="term" value="F:ADP-dependent NAD(P)H-hydrate dehydratase activity"/>
    <property type="evidence" value="ECO:0007669"/>
    <property type="project" value="UniProtKB-UniRule"/>
</dbReference>
<comment type="caution">
    <text evidence="22">The sequence shown here is derived from an EMBL/GenBank/DDBJ whole genome shotgun (WGS) entry which is preliminary data.</text>
</comment>
<feature type="domain" description="YjeF N-terminal" evidence="21">
    <location>
        <begin position="9"/>
        <end position="214"/>
    </location>
</feature>
<evidence type="ECO:0000256" key="17">
    <source>
        <dbReference type="HAMAP-Rule" id="MF_01965"/>
    </source>
</evidence>
<evidence type="ECO:0000256" key="18">
    <source>
        <dbReference type="HAMAP-Rule" id="MF_01966"/>
    </source>
</evidence>
<dbReference type="InterPro" id="IPR036652">
    <property type="entry name" value="YjeF_N_dom_sf"/>
</dbReference>
<dbReference type="OrthoDB" id="9806925at2"/>
<evidence type="ECO:0000256" key="5">
    <source>
        <dbReference type="ARBA" id="ARBA00022723"/>
    </source>
</evidence>
<feature type="binding site" evidence="18">
    <location>
        <position position="56"/>
    </location>
    <ligand>
        <name>K(+)</name>
        <dbReference type="ChEBI" id="CHEBI:29103"/>
    </ligand>
</feature>
<comment type="function">
    <text evidence="18">Catalyzes the epimerization of the S- and R-forms of NAD(P)HX, a damaged form of NAD(P)H that is a result of enzymatic or heat-dependent hydration. This is a prerequisite for the S-specific NAD(P)H-hydrate dehydratase to allow the repair of both epimers of NAD(P)HX.</text>
</comment>
<evidence type="ECO:0000256" key="3">
    <source>
        <dbReference type="ARBA" id="ARBA00006001"/>
    </source>
</evidence>
<keyword evidence="6 17" id="KW-0547">Nucleotide-binding</keyword>
<comment type="cofactor">
    <cofactor evidence="18 19">
        <name>K(+)</name>
        <dbReference type="ChEBI" id="CHEBI:29103"/>
    </cofactor>
    <text evidence="18 19">Binds 1 potassium ion per subunit.</text>
</comment>
<evidence type="ECO:0000256" key="7">
    <source>
        <dbReference type="ARBA" id="ARBA00022840"/>
    </source>
</evidence>
<dbReference type="GO" id="GO:0110051">
    <property type="term" value="P:metabolite repair"/>
    <property type="evidence" value="ECO:0007669"/>
    <property type="project" value="TreeGrafter"/>
</dbReference>
<evidence type="ECO:0000256" key="11">
    <source>
        <dbReference type="ARBA" id="ARBA00023235"/>
    </source>
</evidence>
<dbReference type="InterPro" id="IPR004443">
    <property type="entry name" value="YjeF_N_dom"/>
</dbReference>
<dbReference type="Pfam" id="PF03853">
    <property type="entry name" value="YjeF_N"/>
    <property type="match status" value="1"/>
</dbReference>
<keyword evidence="10 17" id="KW-0520">NAD</keyword>
<dbReference type="NCBIfam" id="TIGR00196">
    <property type="entry name" value="yjeF_cterm"/>
    <property type="match status" value="1"/>
</dbReference>
<evidence type="ECO:0000256" key="6">
    <source>
        <dbReference type="ARBA" id="ARBA00022741"/>
    </source>
</evidence>
<dbReference type="CDD" id="cd01171">
    <property type="entry name" value="YXKO-related"/>
    <property type="match status" value="1"/>
</dbReference>
<dbReference type="GO" id="GO:0052856">
    <property type="term" value="F:NAD(P)HX epimerase activity"/>
    <property type="evidence" value="ECO:0007669"/>
    <property type="project" value="UniProtKB-UniRule"/>
</dbReference>
<evidence type="ECO:0000256" key="2">
    <source>
        <dbReference type="ARBA" id="ARBA00000909"/>
    </source>
</evidence>
<feature type="binding site" evidence="18">
    <location>
        <position position="162"/>
    </location>
    <ligand>
        <name>K(+)</name>
        <dbReference type="ChEBI" id="CHEBI:29103"/>
    </ligand>
</feature>
<dbReference type="PANTHER" id="PTHR12592">
    <property type="entry name" value="ATP-DEPENDENT (S)-NAD(P)H-HYDRATE DEHYDRATASE FAMILY MEMBER"/>
    <property type="match status" value="1"/>
</dbReference>
<evidence type="ECO:0000256" key="14">
    <source>
        <dbReference type="ARBA" id="ARBA00025153"/>
    </source>
</evidence>
<comment type="function">
    <text evidence="14 19">Bifunctional enzyme that catalyzes the epimerization of the S- and R-forms of NAD(P)HX and the dehydration of the S-form of NAD(P)HX at the expense of ADP, which is converted to AMP. This allows the repair of both epimers of NAD(P)HX, a damaged form of NAD(P)H that is a result of enzymatic or heat-dependent hydration.</text>
</comment>
<dbReference type="Pfam" id="PF01256">
    <property type="entry name" value="Carb_kinase"/>
    <property type="match status" value="1"/>
</dbReference>
<protein>
    <recommendedName>
        <fullName evidence="19">Bifunctional NAD(P)H-hydrate repair enzyme</fullName>
    </recommendedName>
    <alternativeName>
        <fullName evidence="19">Nicotinamide nucleotide repair protein</fullName>
    </alternativeName>
    <domain>
        <recommendedName>
            <fullName evidence="19">ADP-dependent (S)-NAD(P)H-hydrate dehydratase</fullName>
            <ecNumber evidence="19">4.2.1.136</ecNumber>
        </recommendedName>
        <alternativeName>
            <fullName evidence="19">ADP-dependent NAD(P)HX dehydratase</fullName>
        </alternativeName>
    </domain>
    <domain>
        <recommendedName>
            <fullName evidence="19">NAD(P)H-hydrate epimerase</fullName>
            <ecNumber evidence="19">5.1.99.6</ecNumber>
        </recommendedName>
    </domain>
</protein>
<keyword evidence="23" id="KW-1185">Reference proteome</keyword>
<dbReference type="Gene3D" id="3.40.50.10260">
    <property type="entry name" value="YjeF N-terminal domain"/>
    <property type="match status" value="1"/>
</dbReference>
<comment type="catalytic activity">
    <reaction evidence="1 18 19">
        <text>(6R)-NADHX = (6S)-NADHX</text>
        <dbReference type="Rhea" id="RHEA:32215"/>
        <dbReference type="ChEBI" id="CHEBI:64074"/>
        <dbReference type="ChEBI" id="CHEBI:64075"/>
        <dbReference type="EC" id="5.1.99.6"/>
    </reaction>
</comment>
<dbReference type="PANTHER" id="PTHR12592:SF0">
    <property type="entry name" value="ATP-DEPENDENT (S)-NAD(P)H-HYDRATE DEHYDRATASE"/>
    <property type="match status" value="1"/>
</dbReference>
<feature type="binding site" evidence="17">
    <location>
        <position position="375"/>
    </location>
    <ligand>
        <name>(6S)-NADPHX</name>
        <dbReference type="ChEBI" id="CHEBI:64076"/>
    </ligand>
</feature>
<feature type="binding site" evidence="18">
    <location>
        <position position="141"/>
    </location>
    <ligand>
        <name>(6S)-NADPHX</name>
        <dbReference type="ChEBI" id="CHEBI:64076"/>
    </ligand>
</feature>
<keyword evidence="12 17" id="KW-0456">Lyase</keyword>
<organism evidence="22 23">
    <name type="scientific">Aureibacillus halotolerans</name>
    <dbReference type="NCBI Taxonomy" id="1508390"/>
    <lineage>
        <taxon>Bacteria</taxon>
        <taxon>Bacillati</taxon>
        <taxon>Bacillota</taxon>
        <taxon>Bacilli</taxon>
        <taxon>Bacillales</taxon>
        <taxon>Bacillaceae</taxon>
        <taxon>Aureibacillus</taxon>
    </lineage>
</organism>
<evidence type="ECO:0000259" key="21">
    <source>
        <dbReference type="PROSITE" id="PS51385"/>
    </source>
</evidence>
<evidence type="ECO:0000256" key="1">
    <source>
        <dbReference type="ARBA" id="ARBA00000013"/>
    </source>
</evidence>
<comment type="similarity">
    <text evidence="4 19">In the C-terminal section; belongs to the NnrD/CARKD family.</text>
</comment>
<feature type="domain" description="YjeF C-terminal" evidence="20">
    <location>
        <begin position="224"/>
        <end position="502"/>
    </location>
</feature>
<dbReference type="NCBIfam" id="TIGR00197">
    <property type="entry name" value="yjeF_nterm"/>
    <property type="match status" value="1"/>
</dbReference>
<feature type="binding site" evidence="17">
    <location>
        <position position="259"/>
    </location>
    <ligand>
        <name>(6S)-NADPHX</name>
        <dbReference type="ChEBI" id="CHEBI:64076"/>
    </ligand>
</feature>
<dbReference type="EC" id="4.2.1.136" evidence="19"/>
<comment type="catalytic activity">
    <reaction evidence="2 18 19">
        <text>(6R)-NADPHX = (6S)-NADPHX</text>
        <dbReference type="Rhea" id="RHEA:32227"/>
        <dbReference type="ChEBI" id="CHEBI:64076"/>
        <dbReference type="ChEBI" id="CHEBI:64077"/>
        <dbReference type="EC" id="5.1.99.6"/>
    </reaction>
</comment>
<comment type="similarity">
    <text evidence="17">Belongs to the NnrD/CARKD family.</text>
</comment>
<feature type="binding site" evidence="17">
    <location>
        <begin position="412"/>
        <end position="416"/>
    </location>
    <ligand>
        <name>AMP</name>
        <dbReference type="ChEBI" id="CHEBI:456215"/>
    </ligand>
</feature>
<dbReference type="EC" id="5.1.99.6" evidence="19"/>
<reference evidence="22 23" key="1">
    <citation type="submission" date="2019-03" db="EMBL/GenBank/DDBJ databases">
        <title>Genomic Encyclopedia of Type Strains, Phase IV (KMG-IV): sequencing the most valuable type-strain genomes for metagenomic binning, comparative biology and taxonomic classification.</title>
        <authorList>
            <person name="Goeker M."/>
        </authorList>
    </citation>
    <scope>NUCLEOTIDE SEQUENCE [LARGE SCALE GENOMIC DNA]</scope>
    <source>
        <strain evidence="22 23">DSM 28697</strain>
    </source>
</reference>
<dbReference type="Proteomes" id="UP000295632">
    <property type="component" value="Unassembled WGS sequence"/>
</dbReference>
<dbReference type="InterPro" id="IPR030677">
    <property type="entry name" value="Nnr"/>
</dbReference>
<comment type="similarity">
    <text evidence="18">Belongs to the NnrE/AIBP family.</text>
</comment>
<dbReference type="GO" id="GO:0046496">
    <property type="term" value="P:nicotinamide nucleotide metabolic process"/>
    <property type="evidence" value="ECO:0007669"/>
    <property type="project" value="UniProtKB-UniRule"/>
</dbReference>
<comment type="function">
    <text evidence="17">Catalyzes the dehydration of the S-form of NAD(P)HX at the expense of ADP, which is converted to AMP. Together with NAD(P)HX epimerase, which catalyzes the epimerization of the S- and R-forms, the enzyme allows the repair of both epimers of NAD(P)HX, a damaged form of NAD(P)H that is a result of enzymatic or heat-dependent hydration.</text>
</comment>
<feature type="binding site" evidence="18">
    <location>
        <begin position="130"/>
        <end position="136"/>
    </location>
    <ligand>
        <name>(6S)-NADPHX</name>
        <dbReference type="ChEBI" id="CHEBI:64076"/>
    </ligand>
</feature>
<dbReference type="GO" id="GO:0046872">
    <property type="term" value="F:metal ion binding"/>
    <property type="evidence" value="ECO:0007669"/>
    <property type="project" value="UniProtKB-UniRule"/>
</dbReference>
<dbReference type="RefSeq" id="WP_133581521.1">
    <property type="nucleotide sequence ID" value="NZ_SNYJ01000016.1"/>
</dbReference>
<keyword evidence="8 17" id="KW-0521">NADP</keyword>
<name>A0A4V6PWE5_9BACI</name>
<dbReference type="EMBL" id="SNYJ01000016">
    <property type="protein sequence ID" value="TDQ36727.1"/>
    <property type="molecule type" value="Genomic_DNA"/>
</dbReference>
<dbReference type="SUPFAM" id="SSF64153">
    <property type="entry name" value="YjeF N-terminal domain-like"/>
    <property type="match status" value="1"/>
</dbReference>
<evidence type="ECO:0000256" key="16">
    <source>
        <dbReference type="ARBA" id="ARBA00049209"/>
    </source>
</evidence>
<dbReference type="InterPro" id="IPR029056">
    <property type="entry name" value="Ribokinase-like"/>
</dbReference>
<feature type="binding site" evidence="18">
    <location>
        <position position="126"/>
    </location>
    <ligand>
        <name>K(+)</name>
        <dbReference type="ChEBI" id="CHEBI:29103"/>
    </ligand>
</feature>
<feature type="binding site" evidence="17">
    <location>
        <position position="324"/>
    </location>
    <ligand>
        <name>(6S)-NADPHX</name>
        <dbReference type="ChEBI" id="CHEBI:64076"/>
    </ligand>
</feature>
<keyword evidence="7 17" id="KW-0067">ATP-binding</keyword>
<gene>
    <name evidence="17" type="primary">nnrD</name>
    <name evidence="18" type="synonym">nnrE</name>
    <name evidence="22" type="ORF">EV213_11625</name>
</gene>
<feature type="binding site" evidence="18">
    <location>
        <position position="159"/>
    </location>
    <ligand>
        <name>(6S)-NADPHX</name>
        <dbReference type="ChEBI" id="CHEBI:64076"/>
    </ligand>
</feature>
<evidence type="ECO:0000256" key="8">
    <source>
        <dbReference type="ARBA" id="ARBA00022857"/>
    </source>
</evidence>
<evidence type="ECO:0000256" key="13">
    <source>
        <dbReference type="ARBA" id="ARBA00023268"/>
    </source>
</evidence>
<evidence type="ECO:0000256" key="19">
    <source>
        <dbReference type="PIRNR" id="PIRNR017184"/>
    </source>
</evidence>
<comment type="similarity">
    <text evidence="3 19">In the N-terminal section; belongs to the NnrE/AIBP family.</text>
</comment>
<evidence type="ECO:0000259" key="20">
    <source>
        <dbReference type="PROSITE" id="PS51383"/>
    </source>
</evidence>
<comment type="catalytic activity">
    <reaction evidence="16 17 19">
        <text>(6S)-NADPHX + ADP = AMP + phosphate + NADPH + H(+)</text>
        <dbReference type="Rhea" id="RHEA:32235"/>
        <dbReference type="ChEBI" id="CHEBI:15378"/>
        <dbReference type="ChEBI" id="CHEBI:43474"/>
        <dbReference type="ChEBI" id="CHEBI:57783"/>
        <dbReference type="ChEBI" id="CHEBI:64076"/>
        <dbReference type="ChEBI" id="CHEBI:456215"/>
        <dbReference type="ChEBI" id="CHEBI:456216"/>
        <dbReference type="EC" id="4.2.1.136"/>
    </reaction>
</comment>
<feature type="binding site" evidence="18">
    <location>
        <begin position="55"/>
        <end position="59"/>
    </location>
    <ligand>
        <name>(6S)-NADPHX</name>
        <dbReference type="ChEBI" id="CHEBI:64076"/>
    </ligand>
</feature>
<dbReference type="PROSITE" id="PS51383">
    <property type="entry name" value="YJEF_C_3"/>
    <property type="match status" value="1"/>
</dbReference>
<dbReference type="PROSITE" id="PS51385">
    <property type="entry name" value="YJEF_N"/>
    <property type="match status" value="1"/>
</dbReference>
<keyword evidence="5 18" id="KW-0479">Metal-binding</keyword>
<evidence type="ECO:0000256" key="15">
    <source>
        <dbReference type="ARBA" id="ARBA00048238"/>
    </source>
</evidence>
<feature type="binding site" evidence="17">
    <location>
        <position position="441"/>
    </location>
    <ligand>
        <name>AMP</name>
        <dbReference type="ChEBI" id="CHEBI:456215"/>
    </ligand>
</feature>
<dbReference type="InterPro" id="IPR017953">
    <property type="entry name" value="Carbohydrate_kinase_pred_CS"/>
</dbReference>
<keyword evidence="11 18" id="KW-0413">Isomerase</keyword>
<keyword evidence="9 18" id="KW-0630">Potassium</keyword>
<dbReference type="HAMAP" id="MF_01966">
    <property type="entry name" value="NADHX_epimerase"/>
    <property type="match status" value="1"/>
</dbReference>
<keyword evidence="13" id="KW-0511">Multifunctional enzyme</keyword>
<proteinExistence type="inferred from homology"/>
<dbReference type="SUPFAM" id="SSF53613">
    <property type="entry name" value="Ribokinase-like"/>
    <property type="match status" value="1"/>
</dbReference>
<dbReference type="AlphaFoldDB" id="A0A4V6PWE5"/>
<dbReference type="Gene3D" id="3.40.1190.20">
    <property type="match status" value="1"/>
</dbReference>
<dbReference type="PROSITE" id="PS01050">
    <property type="entry name" value="YJEF_C_2"/>
    <property type="match status" value="1"/>
</dbReference>
<evidence type="ECO:0000313" key="23">
    <source>
        <dbReference type="Proteomes" id="UP000295632"/>
    </source>
</evidence>